<name>A0A517SSC6_9BACT</name>
<evidence type="ECO:0000313" key="3">
    <source>
        <dbReference type="Proteomes" id="UP000315003"/>
    </source>
</evidence>
<dbReference type="EMBL" id="CP036272">
    <property type="protein sequence ID" value="QDT59035.1"/>
    <property type="molecule type" value="Genomic_DNA"/>
</dbReference>
<proteinExistence type="predicted"/>
<dbReference type="AlphaFoldDB" id="A0A517SSC6"/>
<organism evidence="2 3">
    <name type="scientific">Stieleria bergensis</name>
    <dbReference type="NCBI Taxonomy" id="2528025"/>
    <lineage>
        <taxon>Bacteria</taxon>
        <taxon>Pseudomonadati</taxon>
        <taxon>Planctomycetota</taxon>
        <taxon>Planctomycetia</taxon>
        <taxon>Pirellulales</taxon>
        <taxon>Pirellulaceae</taxon>
        <taxon>Stieleria</taxon>
    </lineage>
</organism>
<dbReference type="RefSeq" id="WP_419188220.1">
    <property type="nucleotide sequence ID" value="NZ_CP036272.1"/>
</dbReference>
<reference evidence="2 3" key="1">
    <citation type="submission" date="2019-02" db="EMBL/GenBank/DDBJ databases">
        <title>Deep-cultivation of Planctomycetes and their phenomic and genomic characterization uncovers novel biology.</title>
        <authorList>
            <person name="Wiegand S."/>
            <person name="Jogler M."/>
            <person name="Boedeker C."/>
            <person name="Pinto D."/>
            <person name="Vollmers J."/>
            <person name="Rivas-Marin E."/>
            <person name="Kohn T."/>
            <person name="Peeters S.H."/>
            <person name="Heuer A."/>
            <person name="Rast P."/>
            <person name="Oberbeckmann S."/>
            <person name="Bunk B."/>
            <person name="Jeske O."/>
            <person name="Meyerdierks A."/>
            <person name="Storesund J.E."/>
            <person name="Kallscheuer N."/>
            <person name="Luecker S."/>
            <person name="Lage O.M."/>
            <person name="Pohl T."/>
            <person name="Merkel B.J."/>
            <person name="Hornburger P."/>
            <person name="Mueller R.-W."/>
            <person name="Bruemmer F."/>
            <person name="Labrenz M."/>
            <person name="Spormann A.M."/>
            <person name="Op den Camp H."/>
            <person name="Overmann J."/>
            <person name="Amann R."/>
            <person name="Jetten M.S.M."/>
            <person name="Mascher T."/>
            <person name="Medema M.H."/>
            <person name="Devos D.P."/>
            <person name="Kaster A.-K."/>
            <person name="Ovreas L."/>
            <person name="Rohde M."/>
            <person name="Galperin M.Y."/>
            <person name="Jogler C."/>
        </authorList>
    </citation>
    <scope>NUCLEOTIDE SEQUENCE [LARGE SCALE GENOMIC DNA]</scope>
    <source>
        <strain evidence="2 3">SV_7m_r</strain>
    </source>
</reference>
<dbReference type="Proteomes" id="UP000315003">
    <property type="component" value="Chromosome"/>
</dbReference>
<gene>
    <name evidence="2" type="ORF">SV7mr_15410</name>
</gene>
<dbReference type="Pfam" id="PF21527">
    <property type="entry name" value="Stv"/>
    <property type="match status" value="1"/>
</dbReference>
<feature type="domain" description="Putative adhesin Stv" evidence="1">
    <location>
        <begin position="22"/>
        <end position="142"/>
    </location>
</feature>
<evidence type="ECO:0000313" key="2">
    <source>
        <dbReference type="EMBL" id="QDT59035.1"/>
    </source>
</evidence>
<evidence type="ECO:0000259" key="1">
    <source>
        <dbReference type="Pfam" id="PF21527"/>
    </source>
</evidence>
<accession>A0A517SSC6</accession>
<sequence>MDMQQVKHFNVWKHGQKFGSEAVLLTHGGYYTKNGMEGLPSSVYFYAPHTVSIGFEQAYYIIEYNNANKATSISGPETAIWNYSLRELTVPEATTIFIAWKRQEKWDWWSVKGDKIQTMKTLKAAMHSTGHTYDKIHFLCCRIWYDVKPPEKFGALEPPKEK</sequence>
<keyword evidence="3" id="KW-1185">Reference proteome</keyword>
<protein>
    <recommendedName>
        <fullName evidence="1">Putative adhesin Stv domain-containing protein</fullName>
    </recommendedName>
</protein>
<dbReference type="InterPro" id="IPR049002">
    <property type="entry name" value="Stv"/>
</dbReference>